<gene>
    <name evidence="2" type="ORF">RN605_08250</name>
    <name evidence="1" type="ORF">RN608_01080</name>
</gene>
<dbReference type="Proteomes" id="UP001304515">
    <property type="component" value="Chromosome"/>
</dbReference>
<dbReference type="AlphaFoldDB" id="A0AA96J5R6"/>
<accession>A0AA96J5R6</accession>
<protein>
    <submittedName>
        <fullName evidence="1">Uncharacterized protein</fullName>
    </submittedName>
</protein>
<dbReference type="RefSeq" id="WP_313324105.1">
    <property type="nucleotide sequence ID" value="NZ_CP134878.1"/>
</dbReference>
<dbReference type="EMBL" id="CP134878">
    <property type="protein sequence ID" value="WNM19291.1"/>
    <property type="molecule type" value="Genomic_DNA"/>
</dbReference>
<evidence type="ECO:0000313" key="3">
    <source>
        <dbReference type="Proteomes" id="UP001304515"/>
    </source>
</evidence>
<evidence type="ECO:0000313" key="1">
    <source>
        <dbReference type="EMBL" id="WNM19291.1"/>
    </source>
</evidence>
<reference evidence="1 3" key="1">
    <citation type="submission" date="2023-09" db="EMBL/GenBank/DDBJ databases">
        <title>Flavobacterium sp. a novel bacteria isolate from Pepper rhizosphere.</title>
        <authorList>
            <person name="Peng Y."/>
            <person name="Lee J."/>
        </authorList>
    </citation>
    <scope>NUCLEOTIDE SEQUENCE</scope>
    <source>
        <strain evidence="1">PMR2A8</strain>
        <strain evidence="2 3">PMTSA4</strain>
    </source>
</reference>
<dbReference type="EMBL" id="CP134890">
    <property type="protein sequence ID" value="WNM20680.1"/>
    <property type="molecule type" value="Genomic_DNA"/>
</dbReference>
<accession>A0AA96F165</accession>
<dbReference type="KEGG" id="fcj:RN605_08250"/>
<organism evidence="1">
    <name type="scientific">Flavobacterium capsici</name>
    <dbReference type="NCBI Taxonomy" id="3075618"/>
    <lineage>
        <taxon>Bacteria</taxon>
        <taxon>Pseudomonadati</taxon>
        <taxon>Bacteroidota</taxon>
        <taxon>Flavobacteriia</taxon>
        <taxon>Flavobacteriales</taxon>
        <taxon>Flavobacteriaceae</taxon>
        <taxon>Flavobacterium</taxon>
    </lineage>
</organism>
<evidence type="ECO:0000313" key="2">
    <source>
        <dbReference type="EMBL" id="WNM20680.1"/>
    </source>
</evidence>
<proteinExistence type="predicted"/>
<keyword evidence="3" id="KW-1185">Reference proteome</keyword>
<name>A0AA96J5R6_9FLAO</name>
<sequence>MAEKRVAKKTGLTSCGTRLKPGYKYKKGGAIVKVTPKKKAAAKKKAVSKKRK</sequence>